<dbReference type="EMBL" id="CP013065">
    <property type="protein sequence ID" value="ALM13472.1"/>
    <property type="molecule type" value="Genomic_DNA"/>
</dbReference>
<evidence type="ECO:0008006" key="4">
    <source>
        <dbReference type="Google" id="ProtNLM"/>
    </source>
</evidence>
<accession>A0A0S1SUT4</accession>
<proteinExistence type="predicted"/>
<reference evidence="2 3" key="2">
    <citation type="journal article" date="2016" name="PeerJ">
        <title>Analysis of five complete genome sequences for members of the class Peribacteria in the recently recognized Peregrinibacteria bacterial phylum.</title>
        <authorList>
            <person name="Anantharaman K."/>
            <person name="Brown C.T."/>
            <person name="Burstein D."/>
            <person name="Castelle C.J."/>
            <person name="Probst A.J."/>
            <person name="Thomas B.C."/>
            <person name="Williams K.H."/>
            <person name="Banfield J.F."/>
        </authorList>
    </citation>
    <scope>NUCLEOTIDE SEQUENCE [LARGE SCALE GENOMIC DNA]</scope>
    <source>
        <strain evidence="2">RIFOXYD1_FULL_PER-ii_59_16</strain>
    </source>
</reference>
<organism evidence="2 3">
    <name type="scientific">Candidatus Peribacter riflensis</name>
    <dbReference type="NCBI Taxonomy" id="1735162"/>
    <lineage>
        <taxon>Bacteria</taxon>
        <taxon>Candidatus Peregrinibacteriota</taxon>
        <taxon>Candidatus Peribacteria</taxon>
        <taxon>Candidatus Peribacterales</taxon>
        <taxon>Candidatus Peribacteraceae</taxon>
        <taxon>Candidatus Peribacter</taxon>
    </lineage>
</organism>
<sequence length="184" mass="21215">MRIFALETDTEKLKKQFLSAGEKEVLMTYYHGLSFFFASLREMILTILLVAAGVVAVIFKAPLGWTVGILFLLWFVFVFFNLLRAYIDWAYDFILVTTDKIIFVDQTSIFRQEIKPLNLENVGGVSTKTQFWNIFPFGIVSVHLKEGLGGDRIIKRYVPRAQEVAAKISEVVTKYQRYDHMPES</sequence>
<accession>A0A0S1SJ10</accession>
<accession>A0A0S1SIQ9</accession>
<dbReference type="AlphaFoldDB" id="A0A0S1SX83"/>
<reference evidence="3" key="1">
    <citation type="submission" date="2015-10" db="EMBL/GenBank/DDBJ databases">
        <title>Analysis of five complete genome sequences for members of the class Peribacteria in the recently recognized Peregrinibacteria bacterial phylum.</title>
        <authorList>
            <person name="Anantharaman K."/>
            <person name="Brown C.T."/>
            <person name="Burstein D."/>
            <person name="Castelle C.J."/>
            <person name="Probst A.J."/>
            <person name="Thomas B.C."/>
            <person name="Williams K.H."/>
            <person name="Banfield J.F."/>
        </authorList>
    </citation>
    <scope>NUCLEOTIDE SEQUENCE [LARGE SCALE GENOMIC DNA]</scope>
</reference>
<accession>A0A0S1SN34</accession>
<evidence type="ECO:0000313" key="2">
    <source>
        <dbReference type="EMBL" id="ALM13472.1"/>
    </source>
</evidence>
<feature type="transmembrane region" description="Helical" evidence="1">
    <location>
        <begin position="65"/>
        <end position="83"/>
    </location>
</feature>
<evidence type="ECO:0000313" key="3">
    <source>
        <dbReference type="Proteomes" id="UP000069135"/>
    </source>
</evidence>
<accession>A0A0S1SX83</accession>
<gene>
    <name evidence="2" type="ORF">PeribacterD1_0802</name>
</gene>
<keyword evidence="1" id="KW-1133">Transmembrane helix</keyword>
<name>A0A0S1SX83_9BACT</name>
<feature type="transmembrane region" description="Helical" evidence="1">
    <location>
        <begin position="33"/>
        <end position="59"/>
    </location>
</feature>
<keyword evidence="1" id="KW-0472">Membrane</keyword>
<protein>
    <recommendedName>
        <fullName evidence="4">DUF304 domain-containing protein</fullName>
    </recommendedName>
</protein>
<keyword evidence="1" id="KW-0812">Transmembrane</keyword>
<dbReference type="Proteomes" id="UP000069135">
    <property type="component" value="Chromosome"/>
</dbReference>
<evidence type="ECO:0000256" key="1">
    <source>
        <dbReference type="SAM" id="Phobius"/>
    </source>
</evidence>
<dbReference type="KEGG" id="prf:PeribacterA2_0801"/>